<dbReference type="InterPro" id="IPR015943">
    <property type="entry name" value="WD40/YVTN_repeat-like_dom_sf"/>
</dbReference>
<accession>A0ABX9EAC9</accession>
<dbReference type="RefSeq" id="WP_215732344.1">
    <property type="nucleotide sequence ID" value="NZ_QLTT01000003.1"/>
</dbReference>
<name>A0ABX9EAC9_9PSEU</name>
<evidence type="ECO:0000256" key="1">
    <source>
        <dbReference type="SAM" id="SignalP"/>
    </source>
</evidence>
<comment type="caution">
    <text evidence="2">The sequence shown here is derived from an EMBL/GenBank/DDBJ whole genome shotgun (WGS) entry which is preliminary data.</text>
</comment>
<sequence length="751" mass="77375">MSHLRHRVRPILATATSLVLLGGLAAPASAAPTPGTDVLYTLDADFDRGTLQDVNHDAPNNDQLQLNRSTVFFPYVNVAASARGTMVRIDVNTGQIVGEWVSAPNGRGRNPSRTTVDKFGSTWLSNRDEGVGGRGSVTRIAVIQGGTRVNADGTPNPAGDFLKGPFAYNRCEDRNQDGLIATSRGLGDIRPWTNAGGADDNGGVTTAADECVINYARVTGSNTRTVAVDAQNRLWTGGQDLDHELLDATGQPTGTQFNVGCGGYGGLIDKAGTLWSARNFGLLRYDPATATHACLNATHGDYGLGMDPVTGEIWHTNFSGNRVAKLAPDGTLLGAFAHGSQNAQGVAVDGDGNVWVAHSLSGATTVGHLRTDGTYVGNVPLPGGVGPTGVAIDSNGKVWVTNISTNNAQRIDPDAGPVGGGGHRVGEVDLTVDLGAGAGPYNYSDMTGSVLGEITAPQGTWTVVQDGGHANQTWGTVTWNTEAQGSVPPGTSITVEARTSNTEAGLAGQPFTAVANGVTFAQTGRYIEVRATLTANATGDSPVLSDLRIRTAERTGVFSCQATALNLAGIISTRANPQDVPCVDDHETLANVQLNAGILTVRANTLDARTDQTPDDLTGTPPATTDLATARARIEQTRVTSGLLTIELGVIESNASVTCVPGPGGLVPQFAGSSTIASLKINGLTVTVGSAPLTIPLLIGSLRLNSTTTTATSVVQQAVVVDTPLTDVVIGEAKANVEAKPGHPGGSPCQV</sequence>
<keyword evidence="1" id="KW-0732">Signal</keyword>
<evidence type="ECO:0008006" key="4">
    <source>
        <dbReference type="Google" id="ProtNLM"/>
    </source>
</evidence>
<dbReference type="Gene3D" id="2.130.10.10">
    <property type="entry name" value="YVTN repeat-like/Quinoprotein amine dehydrogenase"/>
    <property type="match status" value="1"/>
</dbReference>
<dbReference type="EMBL" id="QLTT01000003">
    <property type="protein sequence ID" value="RAS67115.1"/>
    <property type="molecule type" value="Genomic_DNA"/>
</dbReference>
<organism evidence="2 3">
    <name type="scientific">Lentzea atacamensis</name>
    <dbReference type="NCBI Taxonomy" id="531938"/>
    <lineage>
        <taxon>Bacteria</taxon>
        <taxon>Bacillati</taxon>
        <taxon>Actinomycetota</taxon>
        <taxon>Actinomycetes</taxon>
        <taxon>Pseudonocardiales</taxon>
        <taxon>Pseudonocardiaceae</taxon>
        <taxon>Lentzea</taxon>
    </lineage>
</organism>
<evidence type="ECO:0000313" key="3">
    <source>
        <dbReference type="Proteomes" id="UP000248714"/>
    </source>
</evidence>
<evidence type="ECO:0000313" key="2">
    <source>
        <dbReference type="EMBL" id="RAS67115.1"/>
    </source>
</evidence>
<dbReference type="SUPFAM" id="SSF101898">
    <property type="entry name" value="NHL repeat"/>
    <property type="match status" value="1"/>
</dbReference>
<reference evidence="2 3" key="1">
    <citation type="submission" date="2018-06" db="EMBL/GenBank/DDBJ databases">
        <title>Genomic Encyclopedia of Type Strains, Phase IV (KMG-IV): sequencing the most valuable type-strain genomes for metagenomic binning, comparative biology and taxonomic classification.</title>
        <authorList>
            <person name="Goeker M."/>
        </authorList>
    </citation>
    <scope>NUCLEOTIDE SEQUENCE [LARGE SCALE GENOMIC DNA]</scope>
    <source>
        <strain evidence="2 3">DSM 45479</strain>
    </source>
</reference>
<protein>
    <recommendedName>
        <fullName evidence="4">NHL repeat-containing protein</fullName>
    </recommendedName>
</protein>
<proteinExistence type="predicted"/>
<dbReference type="Proteomes" id="UP000248714">
    <property type="component" value="Unassembled WGS sequence"/>
</dbReference>
<feature type="chain" id="PRO_5046248685" description="NHL repeat-containing protein" evidence="1">
    <location>
        <begin position="31"/>
        <end position="751"/>
    </location>
</feature>
<gene>
    <name evidence="2" type="ORF">C8D87_103454</name>
</gene>
<feature type="signal peptide" evidence="1">
    <location>
        <begin position="1"/>
        <end position="30"/>
    </location>
</feature>
<keyword evidence="3" id="KW-1185">Reference proteome</keyword>